<dbReference type="SUPFAM" id="SSF50346">
    <property type="entry name" value="PRC-barrel domain"/>
    <property type="match status" value="1"/>
</dbReference>
<proteinExistence type="predicted"/>
<evidence type="ECO:0000259" key="1">
    <source>
        <dbReference type="Pfam" id="PF05239"/>
    </source>
</evidence>
<protein>
    <recommendedName>
        <fullName evidence="1">PRC-barrel domain-containing protein</fullName>
    </recommendedName>
</protein>
<dbReference type="AlphaFoldDB" id="Q97A34"/>
<gene>
    <name evidence="2" type="ORF">TVG0999116</name>
</gene>
<evidence type="ECO:0000313" key="3">
    <source>
        <dbReference type="Proteomes" id="UP000001017"/>
    </source>
</evidence>
<dbReference type="Proteomes" id="UP000001017">
    <property type="component" value="Chromosome"/>
</dbReference>
<sequence>MMDFYSRLIEKPVMSSSGEIIGHVKNFSIDEKWNIVTMIASPASKKYENLPTDDDGNFLIPMANVNVGKDAIVVMNIESIKRSVKQDQGIDPQWFHQ</sequence>
<reference evidence="2 3" key="1">
    <citation type="journal article" date="1999" name="Proc. Jpn. Acad.">
        <title>Determination of the complete genomic DNA sequence of Thermoplasma volvanium GSS1.</title>
        <authorList>
            <person name="Kawashima T."/>
            <person name="Yamamoto Y."/>
            <person name="Aramaki H."/>
            <person name="Nunoshiba T."/>
            <person name="Kawamoto T."/>
            <person name="Watanabe K."/>
            <person name="Yamazaki M."/>
            <person name="Kanehori K."/>
            <person name="Amano N."/>
            <person name="Ohya Y."/>
            <person name="Makino K."/>
            <person name="Suzuki M."/>
        </authorList>
    </citation>
    <scope>NUCLEOTIDE SEQUENCE [LARGE SCALE GENOMIC DNA]</scope>
    <source>
        <strain evidence="3">ATCC 51530 / DSM 4299 / JCM 9571 / NBRC 15438 / GSS1</strain>
    </source>
</reference>
<dbReference type="InterPro" id="IPR027275">
    <property type="entry name" value="PRC-brl_dom"/>
</dbReference>
<dbReference type="Gene3D" id="2.30.30.240">
    <property type="entry name" value="PRC-barrel domain"/>
    <property type="match status" value="1"/>
</dbReference>
<dbReference type="RefSeq" id="WP_048054010.1">
    <property type="nucleotide sequence ID" value="NC_002689.2"/>
</dbReference>
<dbReference type="InterPro" id="IPR011033">
    <property type="entry name" value="PRC_barrel-like_sf"/>
</dbReference>
<dbReference type="HOGENOM" id="CLU_2340349_0_0_2"/>
<accession>Q97A34</accession>
<dbReference type="EMBL" id="BA000011">
    <property type="protein sequence ID" value="BAB60118.1"/>
    <property type="molecule type" value="Genomic_DNA"/>
</dbReference>
<dbReference type="KEGG" id="tvo:TVG0999116"/>
<name>Q97A34_THEVO</name>
<organism evidence="2 3">
    <name type="scientific">Thermoplasma volcanium (strain ATCC 51530 / DSM 4299 / JCM 9571 / NBRC 15438 / GSS1)</name>
    <dbReference type="NCBI Taxonomy" id="273116"/>
    <lineage>
        <taxon>Archaea</taxon>
        <taxon>Methanobacteriati</taxon>
        <taxon>Thermoplasmatota</taxon>
        <taxon>Thermoplasmata</taxon>
        <taxon>Thermoplasmatales</taxon>
        <taxon>Thermoplasmataceae</taxon>
        <taxon>Thermoplasma</taxon>
    </lineage>
</organism>
<evidence type="ECO:0000313" key="2">
    <source>
        <dbReference type="EMBL" id="BAB60118.1"/>
    </source>
</evidence>
<dbReference type="PaxDb" id="273116-14325193"/>
<dbReference type="GeneID" id="24779957"/>
<reference evidence="2 3" key="2">
    <citation type="journal article" date="2000" name="Proc. Natl. Acad. Sci. U.S.A.">
        <title>Archaeal adaptation to higher temperatures revealed by genomic sequence of Thermoplasma volcanium.</title>
        <authorList>
            <person name="Kawashima T."/>
            <person name="Amano N."/>
            <person name="Koike H."/>
            <person name="Makino S."/>
            <person name="Higuchi S."/>
            <person name="Kawashima-Ohya Y."/>
            <person name="Watanabe K."/>
            <person name="Yamazaki M."/>
            <person name="Kanehori K."/>
            <person name="Kawamoto T."/>
            <person name="Nunoshiba T."/>
            <person name="Yamamoto Y."/>
            <person name="Aramaki H."/>
            <person name="Makino K."/>
            <person name="Suzuki M."/>
        </authorList>
    </citation>
    <scope>NUCLEOTIDE SEQUENCE [LARGE SCALE GENOMIC DNA]</scope>
    <source>
        <strain evidence="3">ATCC 51530 / DSM 4299 / JCM 9571 / NBRC 15438 / GSS1</strain>
    </source>
</reference>
<dbReference type="Pfam" id="PF05239">
    <property type="entry name" value="PRC"/>
    <property type="match status" value="1"/>
</dbReference>
<feature type="domain" description="PRC-barrel" evidence="1">
    <location>
        <begin position="3"/>
        <end position="79"/>
    </location>
</feature>
<keyword evidence="3" id="KW-1185">Reference proteome</keyword>